<sequence>MTVMTYREAARRALAEEMARDATVWALGEDLGRGGIFGQYADLTARFGPDRIVDTPISEAAIVGAAVGAAMMGTRPVVEMRIADFALCAIDELVNQAAKARYMFGGQARVPLVVREPIGVWPALAAQHSQSLEAWYTHIPGLVVVAPATPADARDLLKAAIRCDDPVVHLEHKMLWGLEDEVPDATNAAPDPAATLGRARIARPGDDLTVVTWSRLVHDSLAAAEILRAEGRSVEVIDLRTLWPWDQDTVLASVERTGRLLVVHEAVTVSGFGAEIAAVVSEALFGRLKAPVRRLGAPRAPVPYAPPLEEQVRLTAADVTAAARAMLG</sequence>
<dbReference type="AlphaFoldDB" id="A0A7W6WLS2"/>
<dbReference type="SMART" id="SM00861">
    <property type="entry name" value="Transket_pyr"/>
    <property type="match status" value="1"/>
</dbReference>
<dbReference type="PANTHER" id="PTHR43257:SF2">
    <property type="entry name" value="PYRUVATE DEHYDROGENASE E1 COMPONENT SUBUNIT BETA"/>
    <property type="match status" value="1"/>
</dbReference>
<keyword evidence="2 5" id="KW-0560">Oxidoreductase</keyword>
<evidence type="ECO:0000313" key="5">
    <source>
        <dbReference type="EMBL" id="MBB4287370.1"/>
    </source>
</evidence>
<feature type="domain" description="Transketolase-like pyrimidine-binding" evidence="4">
    <location>
        <begin position="4"/>
        <end position="178"/>
    </location>
</feature>
<dbReference type="EC" id="1.2.4.1" evidence="5"/>
<dbReference type="InterPro" id="IPR029061">
    <property type="entry name" value="THDP-binding"/>
</dbReference>
<dbReference type="PANTHER" id="PTHR43257">
    <property type="entry name" value="PYRUVATE DEHYDROGENASE E1 COMPONENT BETA SUBUNIT"/>
    <property type="match status" value="1"/>
</dbReference>
<dbReference type="EMBL" id="JACIGI010000034">
    <property type="protein sequence ID" value="MBB4287370.1"/>
    <property type="molecule type" value="Genomic_DNA"/>
</dbReference>
<evidence type="ECO:0000256" key="1">
    <source>
        <dbReference type="ARBA" id="ARBA00001964"/>
    </source>
</evidence>
<dbReference type="Proteomes" id="UP000555728">
    <property type="component" value="Unassembled WGS sequence"/>
</dbReference>
<comment type="cofactor">
    <cofactor evidence="1">
        <name>thiamine diphosphate</name>
        <dbReference type="ChEBI" id="CHEBI:58937"/>
    </cofactor>
</comment>
<evidence type="ECO:0000259" key="4">
    <source>
        <dbReference type="SMART" id="SM00861"/>
    </source>
</evidence>
<gene>
    <name evidence="5" type="ORF">GGD88_003117</name>
</gene>
<dbReference type="NCBIfam" id="NF006667">
    <property type="entry name" value="PRK09212.1"/>
    <property type="match status" value="1"/>
</dbReference>
<dbReference type="InterPro" id="IPR005475">
    <property type="entry name" value="Transketolase-like_Pyr-bd"/>
</dbReference>
<keyword evidence="3" id="KW-0786">Thiamine pyrophosphate</keyword>
<protein>
    <submittedName>
        <fullName evidence="5">Pyruvate dehydrogenase E1 component beta subunit</fullName>
        <ecNumber evidence="5">1.2.4.1</ecNumber>
    </submittedName>
</protein>
<dbReference type="InterPro" id="IPR009014">
    <property type="entry name" value="Transketo_C/PFOR_II"/>
</dbReference>
<dbReference type="SUPFAM" id="SSF52518">
    <property type="entry name" value="Thiamin diphosphate-binding fold (THDP-binding)"/>
    <property type="match status" value="1"/>
</dbReference>
<evidence type="ECO:0000256" key="2">
    <source>
        <dbReference type="ARBA" id="ARBA00023002"/>
    </source>
</evidence>
<dbReference type="Pfam" id="PF02780">
    <property type="entry name" value="Transketolase_C"/>
    <property type="match status" value="1"/>
</dbReference>
<dbReference type="Gene3D" id="3.40.50.920">
    <property type="match status" value="1"/>
</dbReference>
<evidence type="ECO:0000256" key="3">
    <source>
        <dbReference type="ARBA" id="ARBA00023052"/>
    </source>
</evidence>
<dbReference type="Pfam" id="PF02779">
    <property type="entry name" value="Transket_pyr"/>
    <property type="match status" value="1"/>
</dbReference>
<keyword evidence="5" id="KW-0670">Pyruvate</keyword>
<dbReference type="Gene3D" id="3.40.50.970">
    <property type="match status" value="1"/>
</dbReference>
<accession>A0A7W6WLS2</accession>
<dbReference type="FunFam" id="3.40.50.920:FF:000001">
    <property type="entry name" value="Pyruvate dehydrogenase E1 beta subunit"/>
    <property type="match status" value="1"/>
</dbReference>
<proteinExistence type="predicted"/>
<dbReference type="GO" id="GO:0004739">
    <property type="term" value="F:pyruvate dehydrogenase (acetyl-transferring) activity"/>
    <property type="evidence" value="ECO:0007669"/>
    <property type="project" value="UniProtKB-EC"/>
</dbReference>
<dbReference type="CDD" id="cd07036">
    <property type="entry name" value="TPP_PYR_E1-PDHc-beta_like"/>
    <property type="match status" value="1"/>
</dbReference>
<dbReference type="FunFam" id="3.40.50.970:FF:000001">
    <property type="entry name" value="Pyruvate dehydrogenase E1 beta subunit"/>
    <property type="match status" value="1"/>
</dbReference>
<name>A0A7W6WLS2_9PROT</name>
<dbReference type="InterPro" id="IPR033248">
    <property type="entry name" value="Transketolase_C"/>
</dbReference>
<organism evidence="5 6">
    <name type="scientific">Roseospira goensis</name>
    <dbReference type="NCBI Taxonomy" id="391922"/>
    <lineage>
        <taxon>Bacteria</taxon>
        <taxon>Pseudomonadati</taxon>
        <taxon>Pseudomonadota</taxon>
        <taxon>Alphaproteobacteria</taxon>
        <taxon>Rhodospirillales</taxon>
        <taxon>Rhodospirillaceae</taxon>
        <taxon>Roseospira</taxon>
    </lineage>
</organism>
<reference evidence="5 6" key="1">
    <citation type="submission" date="2020-08" db="EMBL/GenBank/DDBJ databases">
        <title>Genome sequencing of Purple Non-Sulfur Bacteria from various extreme environments.</title>
        <authorList>
            <person name="Mayer M."/>
        </authorList>
    </citation>
    <scope>NUCLEOTIDE SEQUENCE [LARGE SCALE GENOMIC DNA]</scope>
    <source>
        <strain evidence="5 6">JA135</strain>
    </source>
</reference>
<dbReference type="RefSeq" id="WP_184437035.1">
    <property type="nucleotide sequence ID" value="NZ_JACIGI010000034.1"/>
</dbReference>
<keyword evidence="6" id="KW-1185">Reference proteome</keyword>
<comment type="caution">
    <text evidence="5">The sequence shown here is derived from an EMBL/GenBank/DDBJ whole genome shotgun (WGS) entry which is preliminary data.</text>
</comment>
<evidence type="ECO:0000313" key="6">
    <source>
        <dbReference type="Proteomes" id="UP000555728"/>
    </source>
</evidence>
<dbReference type="SUPFAM" id="SSF52922">
    <property type="entry name" value="TK C-terminal domain-like"/>
    <property type="match status" value="1"/>
</dbReference>